<feature type="region of interest" description="Disordered" evidence="1">
    <location>
        <begin position="289"/>
        <end position="312"/>
    </location>
</feature>
<reference evidence="3" key="1">
    <citation type="journal article" date="2010" name="Stand. Genomic Sci.">
        <title>Complete genome sequence of Coraliomargarita akajimensis type strain (04OKA010-24).</title>
        <authorList>
            <person name="Mavromatis K."/>
            <person name="Abt B."/>
            <person name="Brambilla E."/>
            <person name="Lapidus A."/>
            <person name="Copeland A."/>
            <person name="Deshpande S."/>
            <person name="Nolan M."/>
            <person name="Lucas S."/>
            <person name="Tice H."/>
            <person name="Cheng J.F."/>
            <person name="Han C."/>
            <person name="Detter J.C."/>
            <person name="Woyke T."/>
            <person name="Goodwin L."/>
            <person name="Pitluck S."/>
            <person name="Held B."/>
            <person name="Brettin T."/>
            <person name="Tapia R."/>
            <person name="Ivanova N."/>
            <person name="Mikhailova N."/>
            <person name="Pati A."/>
            <person name="Liolios K."/>
            <person name="Chen A."/>
            <person name="Palaniappan K."/>
            <person name="Land M."/>
            <person name="Hauser L."/>
            <person name="Chang Y.J."/>
            <person name="Jeffries C.D."/>
            <person name="Rohde M."/>
            <person name="Goker M."/>
            <person name="Bristow J."/>
            <person name="Eisen J.A."/>
            <person name="Markowitz V."/>
            <person name="Hugenholtz P."/>
            <person name="Klenk H.P."/>
            <person name="Kyrpides N.C."/>
        </authorList>
    </citation>
    <scope>NUCLEOTIDE SEQUENCE [LARGE SCALE GENOMIC DNA]</scope>
    <source>
        <strain evidence="3">DSM 45221</strain>
    </source>
</reference>
<dbReference type="EMBL" id="CP001998">
    <property type="protein sequence ID" value="ADE55384.1"/>
    <property type="molecule type" value="Genomic_DNA"/>
</dbReference>
<dbReference type="KEGG" id="caa:Caka_2368"/>
<evidence type="ECO:0000256" key="2">
    <source>
        <dbReference type="SAM" id="SignalP"/>
    </source>
</evidence>
<evidence type="ECO:0000313" key="3">
    <source>
        <dbReference type="EMBL" id="ADE55384.1"/>
    </source>
</evidence>
<organism evidence="3 4">
    <name type="scientific">Coraliomargarita akajimensis (strain DSM 45221 / IAM 15411 / JCM 23193 / KCTC 12865 / 04OKA010-24)</name>
    <dbReference type="NCBI Taxonomy" id="583355"/>
    <lineage>
        <taxon>Bacteria</taxon>
        <taxon>Pseudomonadati</taxon>
        <taxon>Verrucomicrobiota</taxon>
        <taxon>Opitutia</taxon>
        <taxon>Puniceicoccales</taxon>
        <taxon>Coraliomargaritaceae</taxon>
        <taxon>Coraliomargarita</taxon>
    </lineage>
</organism>
<dbReference type="Proteomes" id="UP000000925">
    <property type="component" value="Chromosome"/>
</dbReference>
<evidence type="ECO:0000256" key="1">
    <source>
        <dbReference type="SAM" id="MobiDB-lite"/>
    </source>
</evidence>
<protein>
    <submittedName>
        <fullName evidence="3">Uncharacterized protein</fullName>
    </submittedName>
</protein>
<keyword evidence="4" id="KW-1185">Reference proteome</keyword>
<name>D5EMZ4_CORAD</name>
<keyword evidence="2" id="KW-0732">Signal</keyword>
<sequence>MLMNDSFIWSGLCRWIVLACCLCGLSCLTAQELAEAAPSSSDEKYAYAWDKAMNVDELRPEVAVILRPYFRVNFQDPEHWSEIESIRFDGRLHLADGSLSFVAFKKKPNLCKIVVYAGEQRVIMAYDGKEAWQLNTMDASGAVLMSDADARNFIRDAETGGNLLYPSYPGKRIRRLKDRAIDGVGCAILEVTRPDGEVVEYAIDLGRFFERQQVVTNAQTGVKETMSHSEFKKVKGVNIPFMSHMSIDGEPIHRVEMLRVQTNVGVVSWMFGRSAAKLVPGGGPYQPGAALSADFDPSFSSQEESSFDLPALDDAQRETILQELEQE</sequence>
<gene>
    <name evidence="3" type="ordered locus">Caka_2368</name>
</gene>
<dbReference type="eggNOG" id="COG2834">
    <property type="taxonomic scope" value="Bacteria"/>
</dbReference>
<feature type="chain" id="PRO_5003071623" evidence="2">
    <location>
        <begin position="31"/>
        <end position="327"/>
    </location>
</feature>
<accession>D5EMZ4</accession>
<dbReference type="AlphaFoldDB" id="D5EMZ4"/>
<evidence type="ECO:0000313" key="4">
    <source>
        <dbReference type="Proteomes" id="UP000000925"/>
    </source>
</evidence>
<dbReference type="STRING" id="583355.Caka_2368"/>
<proteinExistence type="predicted"/>
<dbReference type="HOGENOM" id="CLU_849194_0_0_0"/>
<feature type="signal peptide" evidence="2">
    <location>
        <begin position="1"/>
        <end position="30"/>
    </location>
</feature>